<dbReference type="Proteomes" id="UP000308489">
    <property type="component" value="Chromosome 1"/>
</dbReference>
<dbReference type="EMBL" id="LR590481">
    <property type="protein sequence ID" value="VTQ81648.1"/>
    <property type="molecule type" value="Genomic_DNA"/>
</dbReference>
<reference evidence="3 4" key="1">
    <citation type="submission" date="2019-05" db="EMBL/GenBank/DDBJ databases">
        <authorList>
            <consortium name="Pathogen Informatics"/>
        </authorList>
    </citation>
    <scope>NUCLEOTIDE SEQUENCE [LARGE SCALE GENOMIC DNA]</scope>
    <source>
        <strain evidence="3 4">NCTC503</strain>
    </source>
</reference>
<dbReference type="InterPro" id="IPR031841">
    <property type="entry name" value="Endopep_inhib"/>
</dbReference>
<protein>
    <submittedName>
        <fullName evidence="3">Uncharacterized protein</fullName>
    </submittedName>
</protein>
<dbReference type="KEGG" id="hhw:NCTC503_00041"/>
<name>A0A4U9QUH3_HATHI</name>
<accession>A0A4U9QUH3</accession>
<dbReference type="Pfam" id="PF16800">
    <property type="entry name" value="Endopep_inhib"/>
    <property type="match status" value="1"/>
</dbReference>
<keyword evidence="2" id="KW-0732">Signal</keyword>
<feature type="compositionally biased region" description="Low complexity" evidence="1">
    <location>
        <begin position="103"/>
        <end position="113"/>
    </location>
</feature>
<dbReference type="Gene3D" id="3.10.450.420">
    <property type="match status" value="1"/>
</dbReference>
<evidence type="ECO:0000256" key="2">
    <source>
        <dbReference type="SAM" id="SignalP"/>
    </source>
</evidence>
<feature type="region of interest" description="Disordered" evidence="1">
    <location>
        <begin position="65"/>
        <end position="114"/>
    </location>
</feature>
<dbReference type="RefSeq" id="WP_171011931.1">
    <property type="nucleotide sequence ID" value="NZ_CBCRUQ010000025.1"/>
</dbReference>
<dbReference type="InterPro" id="IPR053749">
    <property type="entry name" value="TA_system-associated_sf"/>
</dbReference>
<evidence type="ECO:0000313" key="3">
    <source>
        <dbReference type="EMBL" id="VTQ81648.1"/>
    </source>
</evidence>
<gene>
    <name evidence="3" type="ORF">NCTC503_00041</name>
</gene>
<proteinExistence type="predicted"/>
<organism evidence="3 4">
    <name type="scientific">Hathewaya histolytica</name>
    <name type="common">Clostridium histolyticum</name>
    <dbReference type="NCBI Taxonomy" id="1498"/>
    <lineage>
        <taxon>Bacteria</taxon>
        <taxon>Bacillati</taxon>
        <taxon>Bacillota</taxon>
        <taxon>Clostridia</taxon>
        <taxon>Eubacteriales</taxon>
        <taxon>Clostridiaceae</taxon>
        <taxon>Hathewaya</taxon>
    </lineage>
</organism>
<feature type="chain" id="PRO_5020244255" evidence="2">
    <location>
        <begin position="20"/>
        <end position="292"/>
    </location>
</feature>
<feature type="compositionally biased region" description="Basic and acidic residues" evidence="1">
    <location>
        <begin position="65"/>
        <end position="87"/>
    </location>
</feature>
<feature type="signal peptide" evidence="2">
    <location>
        <begin position="1"/>
        <end position="19"/>
    </location>
</feature>
<evidence type="ECO:0000313" key="4">
    <source>
        <dbReference type="Proteomes" id="UP000308489"/>
    </source>
</evidence>
<evidence type="ECO:0000256" key="1">
    <source>
        <dbReference type="SAM" id="MobiDB-lite"/>
    </source>
</evidence>
<keyword evidence="4" id="KW-1185">Reference proteome</keyword>
<sequence>MLKVSKLLLISLLVTTTLGSNFYGLTKLEDSKQKNQNVTKFQSSKETKKISQNENLKTKEIKTKDDYNIDSKKSEKPQNLNMEKDKPSIASKNKTKTTKITKETNSNNIKNSNPVKNEISIKQPEVKIDAEKKTKLKNEEIHKKPEINTSTLSNKEILDKYSNMLNGWYSNFEKVKVKDYISINGKTHYISDRYKNREDVVNVLKNYFTEDTSRKMANKMSTNYNGKFYMAYGQIGNVPNYKDNACEFKATQIGNKITLTITDKRDLKNVRTTELTLVKESGKWLFENFPFI</sequence>
<dbReference type="AlphaFoldDB" id="A0A4U9QUH3"/>